<evidence type="ECO:0000256" key="1">
    <source>
        <dbReference type="PROSITE-ProRule" id="PRU00409"/>
    </source>
</evidence>
<keyword evidence="5" id="KW-1185">Reference proteome</keyword>
<sequence length="718" mass="80836">MSAGSASGRDAFEDEGSQQQQQLKKKKSTPRTAASVSVQNVYLLQGHNGAALVEMAMDKMGWTRTSDKLSDNWKLRWTETKGVINYSALRDGDQLVNHIPNCELICNKLGLLMSLREFERVTISVQNRLPKLQLSDFFPETYVLDYPKEREAFFEAFKPGEIWINKPTGLNQGKGIYLVRDPVQFREELRAKEEAKANGSSSRNGKAMGRIVQRYIMSPLLIKERKFDIRVYLFIASTTPFLVLYHRGYLRLSIHKYDTNDANLCTHLTNQYIQKKDQRYEEVKDDTVWSMEQFNDYLNGLRKRDPGSSSGGKQQQAGPPEDNWVFQGMERQMKAILQHMFNAVKHKLAARLGYFELYGIDFMVDSDYKMYLIEVNTNPAMHVNCQLLSDLLPPLIESTIQIALECFEKSKRRQSLLPLKNAQNFHVLHCGGSGNTSTPRAQRGSSPQALRYSNVQSRYLSNASPQSSVAIATPGSLATQQQQQQQQQQPQQQQQQSPQPLRRQSTSPNVLQQQQQQQQQRPFEHSLRRYQPIQRDTTRASHPVAGSTGSQHLIDARSLLAAAAAAPDNPDSTNETKQRKPSPSYVMMQPGSHSLSQQQQQQQQQQQPADSTLSTKQPSLLTSVSAQSLWQPKHASSTNGKSQQQQQQQQGSNPSLTSESLLTYRRSRTPVKREAVAVSTVRVITSKEATKIAATNVGGANGGQPTKIAPRKSVDRSS</sequence>
<organism evidence="4 5">
    <name type="scientific">Macrostomum lignano</name>
    <dbReference type="NCBI Taxonomy" id="282301"/>
    <lineage>
        <taxon>Eukaryota</taxon>
        <taxon>Metazoa</taxon>
        <taxon>Spiralia</taxon>
        <taxon>Lophotrochozoa</taxon>
        <taxon>Platyhelminthes</taxon>
        <taxon>Rhabditophora</taxon>
        <taxon>Macrostomorpha</taxon>
        <taxon>Macrostomida</taxon>
        <taxon>Macrostomidae</taxon>
        <taxon>Macrostomum</taxon>
    </lineage>
</organism>
<feature type="region of interest" description="Disordered" evidence="2">
    <location>
        <begin position="474"/>
        <end position="525"/>
    </location>
</feature>
<dbReference type="Gene3D" id="3.30.470.20">
    <property type="entry name" value="ATP-grasp fold, B domain"/>
    <property type="match status" value="1"/>
</dbReference>
<dbReference type="PROSITE" id="PS51221">
    <property type="entry name" value="TTL"/>
    <property type="match status" value="1"/>
</dbReference>
<dbReference type="OrthoDB" id="202825at2759"/>
<dbReference type="STRING" id="282301.A0A267G0K7"/>
<feature type="domain" description="ATP-grasp" evidence="3">
    <location>
        <begin position="347"/>
        <end position="404"/>
    </location>
</feature>
<reference evidence="4 5" key="1">
    <citation type="submission" date="2017-06" db="EMBL/GenBank/DDBJ databases">
        <title>A platform for efficient transgenesis in Macrostomum lignano, a flatworm model organism for stem cell research.</title>
        <authorList>
            <person name="Berezikov E."/>
        </authorList>
    </citation>
    <scope>NUCLEOTIDE SEQUENCE [LARGE SCALE GENOMIC DNA]</scope>
    <source>
        <strain evidence="4">DV1</strain>
        <tissue evidence="4">Whole organism</tissue>
    </source>
</reference>
<feature type="compositionally biased region" description="Low complexity" evidence="2">
    <location>
        <begin position="480"/>
        <end position="500"/>
    </location>
</feature>
<dbReference type="InterPro" id="IPR004344">
    <property type="entry name" value="TTL/TTLL_fam"/>
</dbReference>
<evidence type="ECO:0000256" key="2">
    <source>
        <dbReference type="SAM" id="MobiDB-lite"/>
    </source>
</evidence>
<protein>
    <recommendedName>
        <fullName evidence="3">ATP-grasp domain-containing protein</fullName>
    </recommendedName>
</protein>
<name>A0A267G0K7_9PLAT</name>
<dbReference type="PANTHER" id="PTHR46810:SF1">
    <property type="entry name" value="INACTIVE POLYGLYCYLASE TTLL10"/>
    <property type="match status" value="1"/>
</dbReference>
<gene>
    <name evidence="4" type="ORF">BOX15_Mlig029923g1</name>
</gene>
<dbReference type="AlphaFoldDB" id="A0A267G0K7"/>
<dbReference type="EMBL" id="NIVC01000667">
    <property type="protein sequence ID" value="PAA78752.1"/>
    <property type="molecule type" value="Genomic_DNA"/>
</dbReference>
<keyword evidence="1" id="KW-0547">Nucleotide-binding</keyword>
<feature type="region of interest" description="Disordered" evidence="2">
    <location>
        <begin position="1"/>
        <end position="32"/>
    </location>
</feature>
<dbReference type="InterPro" id="IPR027752">
    <property type="entry name" value="TTLL10"/>
</dbReference>
<dbReference type="PANTHER" id="PTHR46810">
    <property type="entry name" value="INACTIVE POLYGLYCYLASE TTLL10"/>
    <property type="match status" value="1"/>
</dbReference>
<feature type="region of interest" description="Disordered" evidence="2">
    <location>
        <begin position="304"/>
        <end position="323"/>
    </location>
</feature>
<dbReference type="GO" id="GO:0070737">
    <property type="term" value="F:protein-glycine ligase activity, elongating"/>
    <property type="evidence" value="ECO:0007669"/>
    <property type="project" value="TreeGrafter"/>
</dbReference>
<dbReference type="GO" id="GO:0046872">
    <property type="term" value="F:metal ion binding"/>
    <property type="evidence" value="ECO:0007669"/>
    <property type="project" value="InterPro"/>
</dbReference>
<dbReference type="Proteomes" id="UP000215902">
    <property type="component" value="Unassembled WGS sequence"/>
</dbReference>
<dbReference type="GO" id="GO:0005524">
    <property type="term" value="F:ATP binding"/>
    <property type="evidence" value="ECO:0007669"/>
    <property type="project" value="UniProtKB-UniRule"/>
</dbReference>
<dbReference type="Pfam" id="PF03133">
    <property type="entry name" value="TTL"/>
    <property type="match status" value="2"/>
</dbReference>
<dbReference type="InterPro" id="IPR011761">
    <property type="entry name" value="ATP-grasp"/>
</dbReference>
<keyword evidence="1" id="KW-0067">ATP-binding</keyword>
<feature type="compositionally biased region" description="Low complexity" evidence="2">
    <location>
        <begin position="307"/>
        <end position="320"/>
    </location>
</feature>
<feature type="region of interest" description="Disordered" evidence="2">
    <location>
        <begin position="693"/>
        <end position="718"/>
    </location>
</feature>
<accession>A0A267G0K7</accession>
<evidence type="ECO:0000259" key="3">
    <source>
        <dbReference type="PROSITE" id="PS50975"/>
    </source>
</evidence>
<evidence type="ECO:0000313" key="4">
    <source>
        <dbReference type="EMBL" id="PAA78752.1"/>
    </source>
</evidence>
<dbReference type="SUPFAM" id="SSF56059">
    <property type="entry name" value="Glutathione synthetase ATP-binding domain-like"/>
    <property type="match status" value="1"/>
</dbReference>
<comment type="caution">
    <text evidence="4">The sequence shown here is derived from an EMBL/GenBank/DDBJ whole genome shotgun (WGS) entry which is preliminary data.</text>
</comment>
<evidence type="ECO:0000313" key="5">
    <source>
        <dbReference type="Proteomes" id="UP000215902"/>
    </source>
</evidence>
<feature type="region of interest" description="Disordered" evidence="2">
    <location>
        <begin position="563"/>
        <end position="675"/>
    </location>
</feature>
<feature type="compositionally biased region" description="Polar residues" evidence="2">
    <location>
        <begin position="651"/>
        <end position="661"/>
    </location>
</feature>
<feature type="compositionally biased region" description="Low complexity" evidence="2">
    <location>
        <begin position="597"/>
        <end position="607"/>
    </location>
</feature>
<dbReference type="PROSITE" id="PS50975">
    <property type="entry name" value="ATP_GRASP"/>
    <property type="match status" value="1"/>
</dbReference>
<feature type="compositionally biased region" description="Polar residues" evidence="2">
    <location>
        <begin position="608"/>
        <end position="642"/>
    </location>
</feature>
<proteinExistence type="predicted"/>
<feature type="compositionally biased region" description="Polar residues" evidence="2">
    <location>
        <begin position="502"/>
        <end position="511"/>
    </location>
</feature>